<feature type="compositionally biased region" description="Acidic residues" evidence="6">
    <location>
        <begin position="604"/>
        <end position="621"/>
    </location>
</feature>
<dbReference type="Pfam" id="PF01150">
    <property type="entry name" value="GDA1_CD39"/>
    <property type="match status" value="1"/>
</dbReference>
<dbReference type="GO" id="GO:0005794">
    <property type="term" value="C:Golgi apparatus"/>
    <property type="evidence" value="ECO:0007669"/>
    <property type="project" value="TreeGrafter"/>
</dbReference>
<keyword evidence="9" id="KW-1185">Reference proteome</keyword>
<keyword evidence="4" id="KW-0547">Nucleotide-binding</keyword>
<dbReference type="PANTHER" id="PTHR11782:SF121">
    <property type="entry name" value="NUCLEOSIDE-DIPHOSPHATASE MIG-23"/>
    <property type="match status" value="1"/>
</dbReference>
<dbReference type="Gene3D" id="3.30.420.150">
    <property type="entry name" value="Exopolyphosphatase. Domain 2"/>
    <property type="match status" value="1"/>
</dbReference>
<protein>
    <recommendedName>
        <fullName evidence="10">Golgi apyrase</fullName>
    </recommendedName>
</protein>
<evidence type="ECO:0000256" key="2">
    <source>
        <dbReference type="ARBA" id="ARBA00022801"/>
    </source>
</evidence>
<evidence type="ECO:0000256" key="1">
    <source>
        <dbReference type="ARBA" id="ARBA00009283"/>
    </source>
</evidence>
<dbReference type="CDD" id="cd24039">
    <property type="entry name" value="ASKHA_NBD_YND1-like"/>
    <property type="match status" value="1"/>
</dbReference>
<dbReference type="GO" id="GO:0016020">
    <property type="term" value="C:membrane"/>
    <property type="evidence" value="ECO:0007669"/>
    <property type="project" value="TreeGrafter"/>
</dbReference>
<evidence type="ECO:0000313" key="9">
    <source>
        <dbReference type="Proteomes" id="UP000053259"/>
    </source>
</evidence>
<keyword evidence="2 5" id="KW-0378">Hydrolase</keyword>
<evidence type="ECO:0000256" key="5">
    <source>
        <dbReference type="RuleBase" id="RU003833"/>
    </source>
</evidence>
<dbReference type="STRING" id="253628.A0A0D1YES1"/>
<dbReference type="GO" id="GO:0017111">
    <property type="term" value="F:ribonucleoside triphosphate phosphatase activity"/>
    <property type="evidence" value="ECO:0007669"/>
    <property type="project" value="TreeGrafter"/>
</dbReference>
<dbReference type="GO" id="GO:0046036">
    <property type="term" value="P:CTP metabolic process"/>
    <property type="evidence" value="ECO:0007669"/>
    <property type="project" value="TreeGrafter"/>
</dbReference>
<dbReference type="Proteomes" id="UP000053259">
    <property type="component" value="Unassembled WGS sequence"/>
</dbReference>
<dbReference type="GO" id="GO:0006256">
    <property type="term" value="P:UDP catabolic process"/>
    <property type="evidence" value="ECO:0007669"/>
    <property type="project" value="TreeGrafter"/>
</dbReference>
<feature type="region of interest" description="Disordered" evidence="6">
    <location>
        <begin position="668"/>
        <end position="695"/>
    </location>
</feature>
<feature type="transmembrane region" description="Helical" evidence="7">
    <location>
        <begin position="542"/>
        <end position="561"/>
    </location>
</feature>
<accession>A0A0D1YES1</accession>
<dbReference type="FunCoup" id="A0A0D1YES1">
    <property type="interactions" value="256"/>
</dbReference>
<dbReference type="GO" id="GO:0004382">
    <property type="term" value="F:GDP phosphatase activity"/>
    <property type="evidence" value="ECO:0007669"/>
    <property type="project" value="TreeGrafter"/>
</dbReference>
<organism evidence="8 9">
    <name type="scientific">Verruconis gallopava</name>
    <dbReference type="NCBI Taxonomy" id="253628"/>
    <lineage>
        <taxon>Eukaryota</taxon>
        <taxon>Fungi</taxon>
        <taxon>Dikarya</taxon>
        <taxon>Ascomycota</taxon>
        <taxon>Pezizomycotina</taxon>
        <taxon>Dothideomycetes</taxon>
        <taxon>Pleosporomycetidae</taxon>
        <taxon>Venturiales</taxon>
        <taxon>Sympoventuriaceae</taxon>
        <taxon>Verruconis</taxon>
    </lineage>
</organism>
<dbReference type="VEuPathDB" id="FungiDB:PV09_09100"/>
<keyword evidence="7" id="KW-0812">Transmembrane</keyword>
<evidence type="ECO:0000256" key="6">
    <source>
        <dbReference type="SAM" id="MobiDB-lite"/>
    </source>
</evidence>
<reference evidence="8 9" key="1">
    <citation type="submission" date="2015-01" db="EMBL/GenBank/DDBJ databases">
        <title>The Genome Sequence of Ochroconis gallopava CBS43764.</title>
        <authorList>
            <consortium name="The Broad Institute Genomics Platform"/>
            <person name="Cuomo C."/>
            <person name="de Hoog S."/>
            <person name="Gorbushina A."/>
            <person name="Stielow B."/>
            <person name="Teixiera M."/>
            <person name="Abouelleil A."/>
            <person name="Chapman S.B."/>
            <person name="Priest M."/>
            <person name="Young S.K."/>
            <person name="Wortman J."/>
            <person name="Nusbaum C."/>
            <person name="Birren B."/>
        </authorList>
    </citation>
    <scope>NUCLEOTIDE SEQUENCE [LARGE SCALE GENOMIC DNA]</scope>
    <source>
        <strain evidence="8 9">CBS 43764</strain>
    </source>
</reference>
<feature type="active site" description="Proton acceptor" evidence="3">
    <location>
        <position position="145"/>
    </location>
</feature>
<dbReference type="InterPro" id="IPR000407">
    <property type="entry name" value="GDA1_CD39_NTPase"/>
</dbReference>
<name>A0A0D1YES1_9PEZI</name>
<evidence type="ECO:0000256" key="4">
    <source>
        <dbReference type="PIRSR" id="PIRSR600407-2"/>
    </source>
</evidence>
<gene>
    <name evidence="8" type="ORF">PV09_09100</name>
</gene>
<evidence type="ECO:0008006" key="10">
    <source>
        <dbReference type="Google" id="ProtNLM"/>
    </source>
</evidence>
<comment type="similarity">
    <text evidence="1 5">Belongs to the GDA1/CD39 NTPase family.</text>
</comment>
<keyword evidence="7" id="KW-0472">Membrane</keyword>
<evidence type="ECO:0000256" key="7">
    <source>
        <dbReference type="SAM" id="Phobius"/>
    </source>
</evidence>
<keyword evidence="4" id="KW-0067">ATP-binding</keyword>
<dbReference type="OrthoDB" id="6372431at2759"/>
<dbReference type="GO" id="GO:0045134">
    <property type="term" value="F:UDP phosphatase activity"/>
    <property type="evidence" value="ECO:0007669"/>
    <property type="project" value="TreeGrafter"/>
</dbReference>
<sequence length="695" mass="76042">MGKWRYGVILDAGSSGTRVYVYKWLNAARARADAVEGELKTLPELITHKSWTKKTHPGVSTFGDKPERVGEDHLQPLIDHALKHVPKSEVEHTPFFLLATAGMRLLPDHQRTAVLDSICTYVQTNTNFQVPDCDLHIQVIPGATEGLYGWVAANYLLGGFDYPQDHDHGKGHHTYGFLDMGGASAQIAFAPNATEAEKHANDLTLLRLRTLDGSPQEHRVFVTTWLGFGANEARRRYVDALKESVGPQAKELPDPCLPTGLKATLAGTPIVPGSPEEAGHEPHLLGTGKFDECIRQTYPLLEKDKPCNDNPCLLGGTHVPAIDFEVNHFVGVSEYWHTTHSIFEMDHDNKAYDFHTYQTRINAFCSQPWEDIVAGVEKHKWGKKVDEKTAEEVCFKASWLINMLHEGIGVPRVGLEMAKGGSGRNETTKQLIEGAKSKGFLDPFQAVDKIEGTEVSWTLGKMVLYAASQIPPSHDDLPVGFGSNIPGVALPKDFQQPGGSSFNLPDDLTDHGFSDETDFPSTVEGEEVDWHEALFRDSPRRIPGFLLFMLILVFLVFLLCGRERRATLISKTRRILGLGKGSPLLGGRLGKYDRVMRDDPEAAGEFELGDGTYDDDSDDEGSVGATSSRAAKVPGWATPTMEGGVGGLASPGKGLGLGIKPFGVQGVVSRTESRERLSRSGSPRAGFRTSKDALD</sequence>
<dbReference type="GeneID" id="27317073"/>
<feature type="binding site" evidence="4">
    <location>
        <begin position="182"/>
        <end position="186"/>
    </location>
    <ligand>
        <name>ATP</name>
        <dbReference type="ChEBI" id="CHEBI:30616"/>
    </ligand>
</feature>
<keyword evidence="7" id="KW-1133">Transmembrane helix</keyword>
<dbReference type="PANTHER" id="PTHR11782">
    <property type="entry name" value="ADENOSINE/GUANOSINE DIPHOSPHATASE"/>
    <property type="match status" value="1"/>
</dbReference>
<dbReference type="AlphaFoldDB" id="A0A0D1YES1"/>
<dbReference type="HOGENOM" id="CLU_010246_3_0_1"/>
<dbReference type="GO" id="GO:0005524">
    <property type="term" value="F:ATP binding"/>
    <property type="evidence" value="ECO:0007669"/>
    <property type="project" value="UniProtKB-KW"/>
</dbReference>
<proteinExistence type="inferred from homology"/>
<dbReference type="RefSeq" id="XP_016209106.1">
    <property type="nucleotide sequence ID" value="XM_016363092.1"/>
</dbReference>
<dbReference type="Gene3D" id="3.30.420.40">
    <property type="match status" value="1"/>
</dbReference>
<dbReference type="EMBL" id="KN847581">
    <property type="protein sequence ID" value="KIV99236.1"/>
    <property type="molecule type" value="Genomic_DNA"/>
</dbReference>
<dbReference type="PROSITE" id="PS01238">
    <property type="entry name" value="GDA1_CD39_NTPASE"/>
    <property type="match status" value="1"/>
</dbReference>
<dbReference type="InParanoid" id="A0A0D1YES1"/>
<evidence type="ECO:0000256" key="3">
    <source>
        <dbReference type="PIRSR" id="PIRSR600407-1"/>
    </source>
</evidence>
<feature type="region of interest" description="Disordered" evidence="6">
    <location>
        <begin position="604"/>
        <end position="650"/>
    </location>
</feature>
<evidence type="ECO:0000313" key="8">
    <source>
        <dbReference type="EMBL" id="KIV99236.1"/>
    </source>
</evidence>